<gene>
    <name evidence="9" type="primary">araQ_1</name>
    <name evidence="9" type="ORF">WG78_04730</name>
</gene>
<evidence type="ECO:0000259" key="8">
    <source>
        <dbReference type="PROSITE" id="PS50928"/>
    </source>
</evidence>
<dbReference type="PANTHER" id="PTHR43744">
    <property type="entry name" value="ABC TRANSPORTER PERMEASE PROTEIN MG189-RELATED-RELATED"/>
    <property type="match status" value="1"/>
</dbReference>
<dbReference type="InterPro" id="IPR000515">
    <property type="entry name" value="MetI-like"/>
</dbReference>
<evidence type="ECO:0000256" key="2">
    <source>
        <dbReference type="ARBA" id="ARBA00022448"/>
    </source>
</evidence>
<keyword evidence="2 7" id="KW-0813">Transport</keyword>
<dbReference type="InterPro" id="IPR035906">
    <property type="entry name" value="MetI-like_sf"/>
</dbReference>
<keyword evidence="3" id="KW-1003">Cell membrane</keyword>
<dbReference type="EMBL" id="LAQT01000002">
    <property type="protein sequence ID" value="KPC54849.1"/>
    <property type="molecule type" value="Genomic_DNA"/>
</dbReference>
<dbReference type="PANTHER" id="PTHR43744:SF12">
    <property type="entry name" value="ABC TRANSPORTER PERMEASE PROTEIN MG189-RELATED"/>
    <property type="match status" value="1"/>
</dbReference>
<evidence type="ECO:0000313" key="10">
    <source>
        <dbReference type="Proteomes" id="UP000037939"/>
    </source>
</evidence>
<keyword evidence="5 7" id="KW-1133">Transmembrane helix</keyword>
<dbReference type="GO" id="GO:0005886">
    <property type="term" value="C:plasma membrane"/>
    <property type="evidence" value="ECO:0007669"/>
    <property type="project" value="UniProtKB-SubCell"/>
</dbReference>
<comment type="subcellular location">
    <subcellularLocation>
        <location evidence="1 7">Cell membrane</location>
        <topology evidence="1 7">Multi-pass membrane protein</topology>
    </subcellularLocation>
</comment>
<evidence type="ECO:0000256" key="3">
    <source>
        <dbReference type="ARBA" id="ARBA00022475"/>
    </source>
</evidence>
<dbReference type="PATRIC" id="fig|857265.3.peg.969"/>
<dbReference type="SUPFAM" id="SSF161098">
    <property type="entry name" value="MetI-like"/>
    <property type="match status" value="1"/>
</dbReference>
<sequence length="278" mass="30522">MAVTKKNTTGKSVAWVIVFLGAVLMLAPFYFTFVLATQPREAIYHIPPPMWFGEALAHNISAINALIPFWHNLGMSFYVAAMTTVLALFFCSMAGYAFAMYEFRFKKFFFAIVLGSMLLPPFLGLIPTFMLMNALGWLDQPRALYLPAAAGAFGIFLMRQYIGSAVPKELMEAARIDGCGEFRIYWNVVLPLIGPALGTLGLVTFITSWNSFLQPLVIMHTPENFTLPVALRSVQSTTNTDWGAVMAGSAIAVLPLLILFVLFSRRLIAGLTAGAVKG</sequence>
<evidence type="ECO:0000313" key="9">
    <source>
        <dbReference type="EMBL" id="KPC54849.1"/>
    </source>
</evidence>
<feature type="transmembrane region" description="Helical" evidence="7">
    <location>
        <begin position="144"/>
        <end position="163"/>
    </location>
</feature>
<comment type="caution">
    <text evidence="9">The sequence shown here is derived from an EMBL/GenBank/DDBJ whole genome shotgun (WGS) entry which is preliminary data.</text>
</comment>
<keyword evidence="4 7" id="KW-0812">Transmembrane</keyword>
<evidence type="ECO:0000256" key="6">
    <source>
        <dbReference type="ARBA" id="ARBA00023136"/>
    </source>
</evidence>
<dbReference type="RefSeq" id="WP_053936613.1">
    <property type="nucleotide sequence ID" value="NZ_LAQT01000002.1"/>
</dbReference>
<proteinExistence type="inferred from homology"/>
<feature type="transmembrane region" description="Helical" evidence="7">
    <location>
        <begin position="77"/>
        <end position="101"/>
    </location>
</feature>
<feature type="transmembrane region" description="Helical" evidence="7">
    <location>
        <begin position="12"/>
        <end position="37"/>
    </location>
</feature>
<dbReference type="PROSITE" id="PS50928">
    <property type="entry name" value="ABC_TM1"/>
    <property type="match status" value="1"/>
</dbReference>
<accession>A0A0N0XL71</accession>
<dbReference type="STRING" id="857265.WG78_04730"/>
<feature type="transmembrane region" description="Helical" evidence="7">
    <location>
        <begin position="242"/>
        <end position="263"/>
    </location>
</feature>
<feature type="transmembrane region" description="Helical" evidence="7">
    <location>
        <begin position="108"/>
        <end position="132"/>
    </location>
</feature>
<feature type="transmembrane region" description="Helical" evidence="7">
    <location>
        <begin position="184"/>
        <end position="206"/>
    </location>
</feature>
<evidence type="ECO:0000256" key="5">
    <source>
        <dbReference type="ARBA" id="ARBA00022989"/>
    </source>
</evidence>
<dbReference type="OrthoDB" id="8111552at2"/>
<dbReference type="GO" id="GO:0055085">
    <property type="term" value="P:transmembrane transport"/>
    <property type="evidence" value="ECO:0007669"/>
    <property type="project" value="InterPro"/>
</dbReference>
<dbReference type="CDD" id="cd06261">
    <property type="entry name" value="TM_PBP2"/>
    <property type="match status" value="1"/>
</dbReference>
<evidence type="ECO:0000256" key="1">
    <source>
        <dbReference type="ARBA" id="ARBA00004651"/>
    </source>
</evidence>
<protein>
    <submittedName>
        <fullName evidence="9">L-arabinose transport system permease protein AraQ</fullName>
    </submittedName>
</protein>
<dbReference type="Pfam" id="PF00528">
    <property type="entry name" value="BPD_transp_1"/>
    <property type="match status" value="1"/>
</dbReference>
<dbReference type="Proteomes" id="UP000037939">
    <property type="component" value="Unassembled WGS sequence"/>
</dbReference>
<keyword evidence="10" id="KW-1185">Reference proteome</keyword>
<reference evidence="9 10" key="1">
    <citation type="submission" date="2015-07" db="EMBL/GenBank/DDBJ databases">
        <title>Draft genome sequence of the Amantichitinum ursilacus IGB-41, a new chitin-degrading bacterium.</title>
        <authorList>
            <person name="Kirstahler P."/>
            <person name="Guenther M."/>
            <person name="Grumaz C."/>
            <person name="Rupp S."/>
            <person name="Zibek S."/>
            <person name="Sohn K."/>
        </authorList>
    </citation>
    <scope>NUCLEOTIDE SEQUENCE [LARGE SCALE GENOMIC DNA]</scope>
    <source>
        <strain evidence="9 10">IGB-41</strain>
    </source>
</reference>
<dbReference type="AlphaFoldDB" id="A0A0N0XL71"/>
<feature type="domain" description="ABC transmembrane type-1" evidence="8">
    <location>
        <begin position="73"/>
        <end position="263"/>
    </location>
</feature>
<name>A0A0N0XL71_9NEIS</name>
<dbReference type="Gene3D" id="1.10.3720.10">
    <property type="entry name" value="MetI-like"/>
    <property type="match status" value="1"/>
</dbReference>
<evidence type="ECO:0000256" key="7">
    <source>
        <dbReference type="RuleBase" id="RU363032"/>
    </source>
</evidence>
<comment type="similarity">
    <text evidence="7">Belongs to the binding-protein-dependent transport system permease family.</text>
</comment>
<organism evidence="9 10">
    <name type="scientific">Amantichitinum ursilacus</name>
    <dbReference type="NCBI Taxonomy" id="857265"/>
    <lineage>
        <taxon>Bacteria</taxon>
        <taxon>Pseudomonadati</taxon>
        <taxon>Pseudomonadota</taxon>
        <taxon>Betaproteobacteria</taxon>
        <taxon>Neisseriales</taxon>
        <taxon>Chitinibacteraceae</taxon>
        <taxon>Amantichitinum</taxon>
    </lineage>
</organism>
<evidence type="ECO:0000256" key="4">
    <source>
        <dbReference type="ARBA" id="ARBA00022692"/>
    </source>
</evidence>
<keyword evidence="6 7" id="KW-0472">Membrane</keyword>